<evidence type="ECO:0000256" key="2">
    <source>
        <dbReference type="ARBA" id="ARBA00023125"/>
    </source>
</evidence>
<dbReference type="Gene3D" id="3.40.50.1390">
    <property type="entry name" value="Resolvase, N-terminal catalytic domain"/>
    <property type="match status" value="1"/>
</dbReference>
<dbReference type="GO" id="GO:0015074">
    <property type="term" value="P:DNA integration"/>
    <property type="evidence" value="ECO:0007669"/>
    <property type="project" value="UniProtKB-KW"/>
</dbReference>
<organism evidence="5">
    <name type="scientific">marine metagenome</name>
    <dbReference type="NCBI Taxonomy" id="408172"/>
    <lineage>
        <taxon>unclassified sequences</taxon>
        <taxon>metagenomes</taxon>
        <taxon>ecological metagenomes</taxon>
    </lineage>
</organism>
<proteinExistence type="predicted"/>
<dbReference type="InterPro" id="IPR050639">
    <property type="entry name" value="SSR_resolvase"/>
</dbReference>
<dbReference type="PROSITE" id="PS00397">
    <property type="entry name" value="RECOMBINASES_1"/>
    <property type="match status" value="1"/>
</dbReference>
<dbReference type="EMBL" id="UINC01077705">
    <property type="protein sequence ID" value="SVC18069.1"/>
    <property type="molecule type" value="Genomic_DNA"/>
</dbReference>
<dbReference type="GO" id="GO:0003677">
    <property type="term" value="F:DNA binding"/>
    <property type="evidence" value="ECO:0007669"/>
    <property type="project" value="UniProtKB-KW"/>
</dbReference>
<protein>
    <recommendedName>
        <fullName evidence="4">Resolvase/invertase-type recombinase catalytic domain-containing protein</fullName>
    </recommendedName>
</protein>
<gene>
    <name evidence="5" type="ORF">METZ01_LOCUS270923</name>
</gene>
<reference evidence="5" key="1">
    <citation type="submission" date="2018-05" db="EMBL/GenBank/DDBJ databases">
        <authorList>
            <person name="Lanie J.A."/>
            <person name="Ng W.-L."/>
            <person name="Kazmierczak K.M."/>
            <person name="Andrzejewski T.M."/>
            <person name="Davidsen T.M."/>
            <person name="Wayne K.J."/>
            <person name="Tettelin H."/>
            <person name="Glass J.I."/>
            <person name="Rusch D."/>
            <person name="Podicherti R."/>
            <person name="Tsui H.-C.T."/>
            <person name="Winkler M.E."/>
        </authorList>
    </citation>
    <scope>NUCLEOTIDE SEQUENCE</scope>
</reference>
<dbReference type="PROSITE" id="PS51736">
    <property type="entry name" value="RECOMBINASES_3"/>
    <property type="match status" value="1"/>
</dbReference>
<accession>A0A382K1U2</accession>
<dbReference type="SUPFAM" id="SSF53041">
    <property type="entry name" value="Resolvase-like"/>
    <property type="match status" value="1"/>
</dbReference>
<dbReference type="PANTHER" id="PTHR30461:SF2">
    <property type="entry name" value="SERINE RECOMBINASE PINE-RELATED"/>
    <property type="match status" value="1"/>
</dbReference>
<sequence>MLVVKKAENSQKSIAYIRVSSQRQVDEGVSMEAQKRRIREYARFKGLSLADEDIIVEEGVSGGIPLWDRPKGRLLKQRLSTGKYNNLISMKLDRMFRVTTDMLTTIDELADAGISIHIVDMDGEALDTSTSIGRFFLTIMGAMAEMERGLISERTQEGMDQLKATHQRFTQSVYGWDVGEDGSLHPNWNEQSVIDYMAWQTNTNGMSASAVARNLNKQGIKGKRGGNWHGAGVLRTVRNEFHRQRGKYPKPKNWGVRAWHR</sequence>
<dbReference type="Pfam" id="PF00239">
    <property type="entry name" value="Resolvase"/>
    <property type="match status" value="1"/>
</dbReference>
<dbReference type="InterPro" id="IPR036162">
    <property type="entry name" value="Resolvase-like_N_sf"/>
</dbReference>
<dbReference type="Gene3D" id="3.90.1750.20">
    <property type="entry name" value="Putative Large Serine Recombinase, Chain B, Domain 2"/>
    <property type="match status" value="1"/>
</dbReference>
<dbReference type="InterPro" id="IPR011109">
    <property type="entry name" value="DNA_bind_recombinase_dom"/>
</dbReference>
<dbReference type="SMART" id="SM00857">
    <property type="entry name" value="Resolvase"/>
    <property type="match status" value="1"/>
</dbReference>
<dbReference type="GO" id="GO:0000150">
    <property type="term" value="F:DNA strand exchange activity"/>
    <property type="evidence" value="ECO:0007669"/>
    <property type="project" value="InterPro"/>
</dbReference>
<keyword evidence="2" id="KW-0238">DNA-binding</keyword>
<name>A0A382K1U2_9ZZZZ</name>
<dbReference type="InterPro" id="IPR038109">
    <property type="entry name" value="DNA_bind_recomb_sf"/>
</dbReference>
<keyword evidence="3" id="KW-0233">DNA recombination</keyword>
<dbReference type="AlphaFoldDB" id="A0A382K1U2"/>
<keyword evidence="1" id="KW-0229">DNA integration</keyword>
<evidence type="ECO:0000259" key="4">
    <source>
        <dbReference type="PROSITE" id="PS51736"/>
    </source>
</evidence>
<evidence type="ECO:0000313" key="5">
    <source>
        <dbReference type="EMBL" id="SVC18069.1"/>
    </source>
</evidence>
<evidence type="ECO:0000256" key="1">
    <source>
        <dbReference type="ARBA" id="ARBA00022908"/>
    </source>
</evidence>
<dbReference type="PANTHER" id="PTHR30461">
    <property type="entry name" value="DNA-INVERTASE FROM LAMBDOID PROPHAGE"/>
    <property type="match status" value="1"/>
</dbReference>
<dbReference type="InterPro" id="IPR006118">
    <property type="entry name" value="Recombinase_CS"/>
</dbReference>
<feature type="domain" description="Resolvase/invertase-type recombinase catalytic" evidence="4">
    <location>
        <begin position="12"/>
        <end position="166"/>
    </location>
</feature>
<evidence type="ECO:0000256" key="3">
    <source>
        <dbReference type="ARBA" id="ARBA00023172"/>
    </source>
</evidence>
<dbReference type="InterPro" id="IPR006119">
    <property type="entry name" value="Resolv_N"/>
</dbReference>
<dbReference type="CDD" id="cd03768">
    <property type="entry name" value="SR_ResInv"/>
    <property type="match status" value="1"/>
</dbReference>
<dbReference type="Pfam" id="PF07508">
    <property type="entry name" value="Recombinase"/>
    <property type="match status" value="1"/>
</dbReference>